<accession>A0ABN1GXE5</accession>
<dbReference type="Pfam" id="PF03743">
    <property type="entry name" value="TrbI"/>
    <property type="match status" value="1"/>
</dbReference>
<keyword evidence="4 7" id="KW-1133">Transmembrane helix</keyword>
<evidence type="ECO:0000313" key="9">
    <source>
        <dbReference type="Proteomes" id="UP001501352"/>
    </source>
</evidence>
<evidence type="ECO:0000256" key="3">
    <source>
        <dbReference type="ARBA" id="ARBA00022692"/>
    </source>
</evidence>
<feature type="region of interest" description="Disordered" evidence="6">
    <location>
        <begin position="117"/>
        <end position="183"/>
    </location>
</feature>
<gene>
    <name evidence="8" type="ORF">GCM10009422_18160</name>
</gene>
<dbReference type="InterPro" id="IPR005498">
    <property type="entry name" value="T4SS_VirB10/TraB/TrbI"/>
</dbReference>
<feature type="compositionally biased region" description="Pro residues" evidence="6">
    <location>
        <begin position="117"/>
        <end position="136"/>
    </location>
</feature>
<keyword evidence="5 7" id="KW-0472">Membrane</keyword>
<evidence type="ECO:0000256" key="7">
    <source>
        <dbReference type="SAM" id="Phobius"/>
    </source>
</evidence>
<feature type="transmembrane region" description="Helical" evidence="7">
    <location>
        <begin position="21"/>
        <end position="41"/>
    </location>
</feature>
<evidence type="ECO:0000256" key="4">
    <source>
        <dbReference type="ARBA" id="ARBA00022989"/>
    </source>
</evidence>
<evidence type="ECO:0000256" key="5">
    <source>
        <dbReference type="ARBA" id="ARBA00023136"/>
    </source>
</evidence>
<proteinExistence type="inferred from homology"/>
<dbReference type="Proteomes" id="UP001501352">
    <property type="component" value="Unassembled WGS sequence"/>
</dbReference>
<sequence>MTAERPETDIRPKVALARSGAPPWLLAGCALLAAGALFLILDGQRRERTAPATRPGAADRVLTIAPLPPLVVPPEPPPPPARPVLVTPTVVATPTPPISAPPPPVFSPPPAYAPPPTYTPPPVYTPPAQPTAPPSPVSSTGASVLVIDTARSTRASERSGPASPNEAGPAAATDLPVRSESLRRPASTVARGVLIPAILETALDSTRPGMARAIVSSDIASFDGSRILIPRGSRLIGEYAADLTAGQTRAMVRWTRLVRPDGETIALDSQAADLTGRAGVTGRVDNRFLQRFSRAILQTTLNIGASLAAREIGGDGAGVIIALPGSSQTTAAAATSDTLQPIVRVDAGARIAVLVAQDLEFASGTPRR</sequence>
<dbReference type="InterPro" id="IPR042217">
    <property type="entry name" value="T4SS_VirB10/TrbI"/>
</dbReference>
<evidence type="ECO:0008006" key="10">
    <source>
        <dbReference type="Google" id="ProtNLM"/>
    </source>
</evidence>
<dbReference type="CDD" id="cd16429">
    <property type="entry name" value="VirB10"/>
    <property type="match status" value="1"/>
</dbReference>
<dbReference type="EMBL" id="BAAAGA010000005">
    <property type="protein sequence ID" value="GAA0622566.1"/>
    <property type="molecule type" value="Genomic_DNA"/>
</dbReference>
<evidence type="ECO:0000313" key="8">
    <source>
        <dbReference type="EMBL" id="GAA0622566.1"/>
    </source>
</evidence>
<protein>
    <recommendedName>
        <fullName evidence="10">TrbI/VirB10 family protein</fullName>
    </recommendedName>
</protein>
<keyword evidence="3 7" id="KW-0812">Transmembrane</keyword>
<evidence type="ECO:0000256" key="1">
    <source>
        <dbReference type="ARBA" id="ARBA00004167"/>
    </source>
</evidence>
<comment type="subcellular location">
    <subcellularLocation>
        <location evidence="1">Membrane</location>
        <topology evidence="1">Single-pass membrane protein</topology>
    </subcellularLocation>
</comment>
<keyword evidence="9" id="KW-1185">Reference proteome</keyword>
<comment type="caution">
    <text evidence="8">The sequence shown here is derived from an EMBL/GenBank/DDBJ whole genome shotgun (WGS) entry which is preliminary data.</text>
</comment>
<dbReference type="PROSITE" id="PS51257">
    <property type="entry name" value="PROKAR_LIPOPROTEIN"/>
    <property type="match status" value="1"/>
</dbReference>
<comment type="similarity">
    <text evidence="2">Belongs to the TrbI/VirB10 family.</text>
</comment>
<dbReference type="Gene3D" id="2.40.128.260">
    <property type="entry name" value="Type IV secretion system, VirB10/TraB/TrbI"/>
    <property type="match status" value="1"/>
</dbReference>
<evidence type="ECO:0000256" key="2">
    <source>
        <dbReference type="ARBA" id="ARBA00010265"/>
    </source>
</evidence>
<organism evidence="8 9">
    <name type="scientific">Brevundimonas kwangchunensis</name>
    <dbReference type="NCBI Taxonomy" id="322163"/>
    <lineage>
        <taxon>Bacteria</taxon>
        <taxon>Pseudomonadati</taxon>
        <taxon>Pseudomonadota</taxon>
        <taxon>Alphaproteobacteria</taxon>
        <taxon>Caulobacterales</taxon>
        <taxon>Caulobacteraceae</taxon>
        <taxon>Brevundimonas</taxon>
    </lineage>
</organism>
<evidence type="ECO:0000256" key="6">
    <source>
        <dbReference type="SAM" id="MobiDB-lite"/>
    </source>
</evidence>
<dbReference type="RefSeq" id="WP_343792946.1">
    <property type="nucleotide sequence ID" value="NZ_BAAAGA010000005.1"/>
</dbReference>
<name>A0ABN1GXE5_9CAUL</name>
<reference evidence="8 9" key="1">
    <citation type="journal article" date="2019" name="Int. J. Syst. Evol. Microbiol.">
        <title>The Global Catalogue of Microorganisms (GCM) 10K type strain sequencing project: providing services to taxonomists for standard genome sequencing and annotation.</title>
        <authorList>
            <consortium name="The Broad Institute Genomics Platform"/>
            <consortium name="The Broad Institute Genome Sequencing Center for Infectious Disease"/>
            <person name="Wu L."/>
            <person name="Ma J."/>
        </authorList>
    </citation>
    <scope>NUCLEOTIDE SEQUENCE [LARGE SCALE GENOMIC DNA]</scope>
    <source>
        <strain evidence="8 9">JCM 12928</strain>
    </source>
</reference>